<evidence type="ECO:0000256" key="10">
    <source>
        <dbReference type="ARBA" id="ARBA00023242"/>
    </source>
</evidence>
<dbReference type="SUPFAM" id="SSF57667">
    <property type="entry name" value="beta-beta-alpha zinc fingers"/>
    <property type="match status" value="2"/>
</dbReference>
<dbReference type="Pfam" id="PF00096">
    <property type="entry name" value="zf-C2H2"/>
    <property type="match status" value="2"/>
</dbReference>
<sequence>MGFNQGGLISLTSCSLEPSAADCRVDAVGFWRLIKTCSTMDSQPIVVVTHGGSDDNGIGQMRSGTMPNILEEPVDLSLIISCPVGKLQSSSIKPTCVQSNLFKAKEGGARSVPDVALTSWPALQDTGELCGVNQPITVNTGLPGVCEEPTRLTLEAPGLCRRPITDCASLSLTKDLPQLHWKGGCLEPRTVSFGTRSNGLTSTPVTVEADMGDVFTEAVEHSKDPFHRMETELCKRTSEEGDNTEVNDGSPICLPVALICNATKAERVGEREGDHPAIHHLLPPCGQVGKEQWAEEGGDRERAEGEVLDLSLPKKRDSKERRLWHESSLLMEVDEVEGVGDRDIVEEDDGDDNDSIFRLDGADIFGGFLVAPSCCSPSLSPCLSSLNSDSEGVLLIDDQGIPYTLTTEGLKVPQIDSSKQANPPSSPTLVTSSSMEIEDNRLSYMTTARITHISHSLVNSPHAQNNNKARLSSVASVNPAQKAECINDTAPLMNTQGFQNLEPHKVLDTAMKPVSEARGVVSQSSGSAVQTPQPLQIVPNPSTNPPMLFLSSITQSSTPLAMTKPGLPLSLPLSLLQNSTGASTSMFLLLSPSTSSSLVQSFSPSTSSSLVQSFSPSTPLSLVDPCISQLSQVTACLSPLSLSSCPAQMAIPELSLPGTLSQATNPVPILSGASPSANPLAPVPPAPESSTTPSKQPGVEDTSKAVPSSSPPIKHTGPSSSDPQSVSTDRKKTVSIPNGSSTTKASPLEHPQVPPLTFDPVKAVDQLNVPDPEQTSLPWNDHLYFSSPTVPPSPPLAPSCRPSNLDPLDVVSPASPPSSGPRKVLYCHLCPRIFYYLSDLERHSITHSQNKPHVCQQCGKAFKRSSHLQRHNHIHTGQRNFMCPICSKRFREAGELQRHQRVHTGEKPFQCSLCHTRFAERNTLRRHTKRKHPYHHAAVEMLAGLGGDQGGGDGDEGTEEWYSSTVSNLENSDSEPDSEVIS</sequence>
<dbReference type="FunFam" id="3.30.160.60:FF:000770">
    <property type="entry name" value="zinc finger protein 16"/>
    <property type="match status" value="1"/>
</dbReference>
<keyword evidence="8" id="KW-0238">DNA-binding</keyword>
<feature type="compositionally biased region" description="Acidic residues" evidence="12">
    <location>
        <begin position="972"/>
        <end position="982"/>
    </location>
</feature>
<evidence type="ECO:0000313" key="14">
    <source>
        <dbReference type="EMBL" id="KAL0985164.1"/>
    </source>
</evidence>
<keyword evidence="3" id="KW-0479">Metal-binding</keyword>
<organism evidence="14 15">
    <name type="scientific">Umbra pygmaea</name>
    <name type="common">Eastern mudminnow</name>
    <dbReference type="NCBI Taxonomy" id="75934"/>
    <lineage>
        <taxon>Eukaryota</taxon>
        <taxon>Metazoa</taxon>
        <taxon>Chordata</taxon>
        <taxon>Craniata</taxon>
        <taxon>Vertebrata</taxon>
        <taxon>Euteleostomi</taxon>
        <taxon>Actinopterygii</taxon>
        <taxon>Neopterygii</taxon>
        <taxon>Teleostei</taxon>
        <taxon>Protacanthopterygii</taxon>
        <taxon>Esociformes</taxon>
        <taxon>Umbridae</taxon>
        <taxon>Umbra</taxon>
    </lineage>
</organism>
<dbReference type="FunFam" id="3.30.160.60:FF:000702">
    <property type="entry name" value="Transcription factor E4F1 isoform 1"/>
    <property type="match status" value="1"/>
</dbReference>
<keyword evidence="5 11" id="KW-0863">Zinc-finger</keyword>
<evidence type="ECO:0000256" key="9">
    <source>
        <dbReference type="ARBA" id="ARBA00023163"/>
    </source>
</evidence>
<dbReference type="AlphaFoldDB" id="A0ABD0X1P7"/>
<evidence type="ECO:0000256" key="7">
    <source>
        <dbReference type="ARBA" id="ARBA00023015"/>
    </source>
</evidence>
<evidence type="ECO:0000313" key="15">
    <source>
        <dbReference type="Proteomes" id="UP001557470"/>
    </source>
</evidence>
<dbReference type="GO" id="GO:0005634">
    <property type="term" value="C:nucleus"/>
    <property type="evidence" value="ECO:0007669"/>
    <property type="project" value="UniProtKB-SubCell"/>
</dbReference>
<feature type="domain" description="C2H2-type" evidence="13">
    <location>
        <begin position="825"/>
        <end position="852"/>
    </location>
</feature>
<feature type="domain" description="C2H2-type" evidence="13">
    <location>
        <begin position="881"/>
        <end position="908"/>
    </location>
</feature>
<keyword evidence="15" id="KW-1185">Reference proteome</keyword>
<feature type="compositionally biased region" description="Polar residues" evidence="12">
    <location>
        <begin position="735"/>
        <end position="745"/>
    </location>
</feature>
<feature type="region of interest" description="Disordered" evidence="12">
    <location>
        <begin position="944"/>
        <end position="982"/>
    </location>
</feature>
<keyword evidence="9" id="KW-0804">Transcription</keyword>
<keyword evidence="6" id="KW-0862">Zinc</keyword>
<evidence type="ECO:0000259" key="13">
    <source>
        <dbReference type="PROSITE" id="PS50157"/>
    </source>
</evidence>
<reference evidence="14 15" key="1">
    <citation type="submission" date="2024-06" db="EMBL/GenBank/DDBJ databases">
        <authorList>
            <person name="Pan Q."/>
            <person name="Wen M."/>
            <person name="Jouanno E."/>
            <person name="Zahm M."/>
            <person name="Klopp C."/>
            <person name="Cabau C."/>
            <person name="Louis A."/>
            <person name="Berthelot C."/>
            <person name="Parey E."/>
            <person name="Roest Crollius H."/>
            <person name="Montfort J."/>
            <person name="Robinson-Rechavi M."/>
            <person name="Bouchez O."/>
            <person name="Lampietro C."/>
            <person name="Lopez Roques C."/>
            <person name="Donnadieu C."/>
            <person name="Postlethwait J."/>
            <person name="Bobe J."/>
            <person name="Verreycken H."/>
            <person name="Guiguen Y."/>
        </authorList>
    </citation>
    <scope>NUCLEOTIDE SEQUENCE [LARGE SCALE GENOMIC DNA]</scope>
    <source>
        <strain evidence="14">Up_M1</strain>
        <tissue evidence="14">Testis</tissue>
    </source>
</reference>
<feature type="domain" description="C2H2-type" evidence="13">
    <location>
        <begin position="909"/>
        <end position="932"/>
    </location>
</feature>
<dbReference type="PROSITE" id="PS00028">
    <property type="entry name" value="ZINC_FINGER_C2H2_1"/>
    <property type="match status" value="4"/>
</dbReference>
<comment type="subcellular location">
    <subcellularLocation>
        <location evidence="1">Nucleus</location>
    </subcellularLocation>
</comment>
<evidence type="ECO:0000256" key="3">
    <source>
        <dbReference type="ARBA" id="ARBA00022723"/>
    </source>
</evidence>
<dbReference type="Gene3D" id="3.30.160.60">
    <property type="entry name" value="Classic Zinc Finger"/>
    <property type="match status" value="3"/>
</dbReference>
<evidence type="ECO:0000256" key="4">
    <source>
        <dbReference type="ARBA" id="ARBA00022737"/>
    </source>
</evidence>
<evidence type="ECO:0000256" key="11">
    <source>
        <dbReference type="PROSITE-ProRule" id="PRU00042"/>
    </source>
</evidence>
<proteinExistence type="inferred from homology"/>
<dbReference type="GO" id="GO:0003677">
    <property type="term" value="F:DNA binding"/>
    <property type="evidence" value="ECO:0007669"/>
    <property type="project" value="UniProtKB-KW"/>
</dbReference>
<evidence type="ECO:0000256" key="5">
    <source>
        <dbReference type="ARBA" id="ARBA00022771"/>
    </source>
</evidence>
<accession>A0ABD0X1P7</accession>
<dbReference type="PANTHER" id="PTHR16515">
    <property type="entry name" value="PR DOMAIN ZINC FINGER PROTEIN"/>
    <property type="match status" value="1"/>
</dbReference>
<feature type="domain" description="C2H2-type" evidence="13">
    <location>
        <begin position="853"/>
        <end position="880"/>
    </location>
</feature>
<feature type="region of interest" description="Disordered" evidence="12">
    <location>
        <begin position="667"/>
        <end position="758"/>
    </location>
</feature>
<keyword evidence="4" id="KW-0677">Repeat</keyword>
<dbReference type="SMART" id="SM00355">
    <property type="entry name" value="ZnF_C2H2"/>
    <property type="match status" value="4"/>
</dbReference>
<protein>
    <recommendedName>
        <fullName evidence="13">C2H2-type domain-containing protein</fullName>
    </recommendedName>
</protein>
<keyword evidence="7" id="KW-0805">Transcription regulation</keyword>
<evidence type="ECO:0000256" key="2">
    <source>
        <dbReference type="ARBA" id="ARBA00006991"/>
    </source>
</evidence>
<evidence type="ECO:0000256" key="6">
    <source>
        <dbReference type="ARBA" id="ARBA00022833"/>
    </source>
</evidence>
<comment type="caution">
    <text evidence="14">The sequence shown here is derived from an EMBL/GenBank/DDBJ whole genome shotgun (WGS) entry which is preliminary data.</text>
</comment>
<feature type="compositionally biased region" description="Polar residues" evidence="12">
    <location>
        <begin position="961"/>
        <end position="971"/>
    </location>
</feature>
<name>A0ABD0X1P7_UMBPY</name>
<dbReference type="InterPro" id="IPR050331">
    <property type="entry name" value="Zinc_finger"/>
</dbReference>
<dbReference type="PROSITE" id="PS50157">
    <property type="entry name" value="ZINC_FINGER_C2H2_2"/>
    <property type="match status" value="4"/>
</dbReference>
<gene>
    <name evidence="14" type="ORF">UPYG_G00153630</name>
</gene>
<evidence type="ECO:0000256" key="12">
    <source>
        <dbReference type="SAM" id="MobiDB-lite"/>
    </source>
</evidence>
<dbReference type="EMBL" id="JAGEUA010000004">
    <property type="protein sequence ID" value="KAL0985164.1"/>
    <property type="molecule type" value="Genomic_DNA"/>
</dbReference>
<dbReference type="InterPro" id="IPR036236">
    <property type="entry name" value="Znf_C2H2_sf"/>
</dbReference>
<keyword evidence="10" id="KW-0539">Nucleus</keyword>
<dbReference type="PANTHER" id="PTHR16515:SF60">
    <property type="entry name" value="ZINC FINGER PROTEIN 436"/>
    <property type="match status" value="1"/>
</dbReference>
<dbReference type="GO" id="GO:0008270">
    <property type="term" value="F:zinc ion binding"/>
    <property type="evidence" value="ECO:0007669"/>
    <property type="project" value="UniProtKB-KW"/>
</dbReference>
<dbReference type="InterPro" id="IPR013087">
    <property type="entry name" value="Znf_C2H2_type"/>
</dbReference>
<feature type="compositionally biased region" description="Polar residues" evidence="12">
    <location>
        <begin position="717"/>
        <end position="727"/>
    </location>
</feature>
<dbReference type="Proteomes" id="UP001557470">
    <property type="component" value="Unassembled WGS sequence"/>
</dbReference>
<evidence type="ECO:0000256" key="1">
    <source>
        <dbReference type="ARBA" id="ARBA00004123"/>
    </source>
</evidence>
<evidence type="ECO:0000256" key="8">
    <source>
        <dbReference type="ARBA" id="ARBA00023125"/>
    </source>
</evidence>
<comment type="similarity">
    <text evidence="2">Belongs to the krueppel C2H2-type zinc-finger protein family.</text>
</comment>